<protein>
    <submittedName>
        <fullName evidence="1">Uncharacterized protein</fullName>
    </submittedName>
</protein>
<gene>
    <name evidence="1" type="ORF">Vadar_033894</name>
</gene>
<keyword evidence="2" id="KW-1185">Reference proteome</keyword>
<evidence type="ECO:0000313" key="2">
    <source>
        <dbReference type="Proteomes" id="UP000828048"/>
    </source>
</evidence>
<dbReference type="Proteomes" id="UP000828048">
    <property type="component" value="Chromosome 7"/>
</dbReference>
<dbReference type="EMBL" id="CM037157">
    <property type="protein sequence ID" value="KAH7850496.1"/>
    <property type="molecule type" value="Genomic_DNA"/>
</dbReference>
<evidence type="ECO:0000313" key="1">
    <source>
        <dbReference type="EMBL" id="KAH7850496.1"/>
    </source>
</evidence>
<sequence length="299" mass="33620">MESSPLSSYQFRSISLPSRLHPHGTRIDVGLNKLKTWQSSLVSSSVPTSGETIRTGLVGLADLYSCVEELIHSPVTQQALIQNRNGVLVEAALEESIRFLDSCSVARDLLMMMKENIQDLQSVLRRKGGTISIGKNINAYDSSKKKVKKESAKWLRALKKMEKQNESCSLFDVNYNLSNLNRVLREVKAVTISVVRLLFLFLSAPDSSTRPGMRWSLIKKLVVTRPTEHKIIDEIGRVDVVLQSLRVCIQNNNSSIDVQMARRRLEALGDSMEGDEDGLNCLYRQLIRNRVSLLNILAH</sequence>
<comment type="caution">
    <text evidence="1">The sequence shown here is derived from an EMBL/GenBank/DDBJ whole genome shotgun (WGS) entry which is preliminary data.</text>
</comment>
<organism evidence="1 2">
    <name type="scientific">Vaccinium darrowii</name>
    <dbReference type="NCBI Taxonomy" id="229202"/>
    <lineage>
        <taxon>Eukaryota</taxon>
        <taxon>Viridiplantae</taxon>
        <taxon>Streptophyta</taxon>
        <taxon>Embryophyta</taxon>
        <taxon>Tracheophyta</taxon>
        <taxon>Spermatophyta</taxon>
        <taxon>Magnoliopsida</taxon>
        <taxon>eudicotyledons</taxon>
        <taxon>Gunneridae</taxon>
        <taxon>Pentapetalae</taxon>
        <taxon>asterids</taxon>
        <taxon>Ericales</taxon>
        <taxon>Ericaceae</taxon>
        <taxon>Vaccinioideae</taxon>
        <taxon>Vaccinieae</taxon>
        <taxon>Vaccinium</taxon>
    </lineage>
</organism>
<name>A0ACB7YAX1_9ERIC</name>
<proteinExistence type="predicted"/>
<accession>A0ACB7YAX1</accession>
<reference evidence="1 2" key="1">
    <citation type="journal article" date="2021" name="Hortic Res">
        <title>High-quality reference genome and annotation aids understanding of berry development for evergreen blueberry (Vaccinium darrowii).</title>
        <authorList>
            <person name="Yu J."/>
            <person name="Hulse-Kemp A.M."/>
            <person name="Babiker E."/>
            <person name="Staton M."/>
        </authorList>
    </citation>
    <scope>NUCLEOTIDE SEQUENCE [LARGE SCALE GENOMIC DNA]</scope>
    <source>
        <strain evidence="2">cv. NJ 8807/NJ 8810</strain>
        <tissue evidence="1">Young leaf</tissue>
    </source>
</reference>